<dbReference type="GO" id="GO:0005737">
    <property type="term" value="C:cytoplasm"/>
    <property type="evidence" value="ECO:0007669"/>
    <property type="project" value="UniProtKB-ARBA"/>
</dbReference>
<gene>
    <name evidence="7" type="ORF">O3P69_003244</name>
</gene>
<evidence type="ECO:0000313" key="7">
    <source>
        <dbReference type="EMBL" id="KAK8400450.1"/>
    </source>
</evidence>
<organism evidence="7 8">
    <name type="scientific">Scylla paramamosain</name>
    <name type="common">Mud crab</name>
    <dbReference type="NCBI Taxonomy" id="85552"/>
    <lineage>
        <taxon>Eukaryota</taxon>
        <taxon>Metazoa</taxon>
        <taxon>Ecdysozoa</taxon>
        <taxon>Arthropoda</taxon>
        <taxon>Crustacea</taxon>
        <taxon>Multicrustacea</taxon>
        <taxon>Malacostraca</taxon>
        <taxon>Eumalacostraca</taxon>
        <taxon>Eucarida</taxon>
        <taxon>Decapoda</taxon>
        <taxon>Pleocyemata</taxon>
        <taxon>Brachyura</taxon>
        <taxon>Eubrachyura</taxon>
        <taxon>Portunoidea</taxon>
        <taxon>Portunidae</taxon>
        <taxon>Portuninae</taxon>
        <taxon>Scylla</taxon>
    </lineage>
</organism>
<protein>
    <recommendedName>
        <fullName evidence="6">RRM domain-containing protein</fullName>
    </recommendedName>
</protein>
<comment type="caution">
    <text evidence="7">The sequence shown here is derived from an EMBL/GenBank/DDBJ whole genome shotgun (WGS) entry which is preliminary data.</text>
</comment>
<evidence type="ECO:0000313" key="8">
    <source>
        <dbReference type="Proteomes" id="UP001487740"/>
    </source>
</evidence>
<keyword evidence="5" id="KW-0472">Membrane</keyword>
<dbReference type="Pfam" id="PF00076">
    <property type="entry name" value="RRM_1"/>
    <property type="match status" value="3"/>
</dbReference>
<evidence type="ECO:0000256" key="1">
    <source>
        <dbReference type="ARBA" id="ARBA00009621"/>
    </source>
</evidence>
<feature type="domain" description="RRM" evidence="6">
    <location>
        <begin position="539"/>
        <end position="601"/>
    </location>
</feature>
<keyword evidence="5" id="KW-0812">Transmembrane</keyword>
<evidence type="ECO:0000259" key="6">
    <source>
        <dbReference type="PROSITE" id="PS50102"/>
    </source>
</evidence>
<evidence type="ECO:0000256" key="4">
    <source>
        <dbReference type="PROSITE-ProRule" id="PRU00176"/>
    </source>
</evidence>
<dbReference type="GO" id="GO:0010629">
    <property type="term" value="P:negative regulation of gene expression"/>
    <property type="evidence" value="ECO:0007669"/>
    <property type="project" value="UniProtKB-ARBA"/>
</dbReference>
<dbReference type="PANTHER" id="PTHR24012">
    <property type="entry name" value="RNA BINDING PROTEIN"/>
    <property type="match status" value="1"/>
</dbReference>
<dbReference type="SMART" id="SM00360">
    <property type="entry name" value="RRM"/>
    <property type="match status" value="3"/>
</dbReference>
<dbReference type="InterPro" id="IPR035979">
    <property type="entry name" value="RBD_domain_sf"/>
</dbReference>
<evidence type="ECO:0000256" key="3">
    <source>
        <dbReference type="ARBA" id="ARBA00022884"/>
    </source>
</evidence>
<feature type="domain" description="RRM" evidence="6">
    <location>
        <begin position="156"/>
        <end position="237"/>
    </location>
</feature>
<keyword evidence="5" id="KW-1133">Transmembrane helix</keyword>
<accession>A0AAW0UK39</accession>
<comment type="similarity">
    <text evidence="1">Belongs to the CELF/BRUNOL family.</text>
</comment>
<reference evidence="7 8" key="1">
    <citation type="submission" date="2023-03" db="EMBL/GenBank/DDBJ databases">
        <title>High-quality genome of Scylla paramamosain provides insights in environmental adaptation.</title>
        <authorList>
            <person name="Zhang L."/>
        </authorList>
    </citation>
    <scope>NUCLEOTIDE SEQUENCE [LARGE SCALE GENOMIC DNA]</scope>
    <source>
        <strain evidence="7">LZ_2023a</strain>
        <tissue evidence="7">Muscle</tissue>
    </source>
</reference>
<dbReference type="Proteomes" id="UP001487740">
    <property type="component" value="Unassembled WGS sequence"/>
</dbReference>
<dbReference type="GO" id="GO:0003729">
    <property type="term" value="F:mRNA binding"/>
    <property type="evidence" value="ECO:0007669"/>
    <property type="project" value="UniProtKB-ARBA"/>
</dbReference>
<dbReference type="GO" id="GO:0009967">
    <property type="term" value="P:positive regulation of signal transduction"/>
    <property type="evidence" value="ECO:0007669"/>
    <property type="project" value="UniProtKB-ARBA"/>
</dbReference>
<proteinExistence type="inferred from homology"/>
<dbReference type="InterPro" id="IPR012677">
    <property type="entry name" value="Nucleotide-bd_a/b_plait_sf"/>
</dbReference>
<feature type="transmembrane region" description="Helical" evidence="5">
    <location>
        <begin position="20"/>
        <end position="40"/>
    </location>
</feature>
<feature type="transmembrane region" description="Helical" evidence="5">
    <location>
        <begin position="95"/>
        <end position="114"/>
    </location>
</feature>
<dbReference type="InterPro" id="IPR034196">
    <property type="entry name" value="CELF1/2_RRM1"/>
</dbReference>
<dbReference type="PROSITE" id="PS50102">
    <property type="entry name" value="RRM"/>
    <property type="match status" value="3"/>
</dbReference>
<dbReference type="EMBL" id="JARAKH010000010">
    <property type="protein sequence ID" value="KAK8400450.1"/>
    <property type="molecule type" value="Genomic_DNA"/>
</dbReference>
<keyword evidence="8" id="KW-1185">Reference proteome</keyword>
<dbReference type="Gene3D" id="3.30.70.330">
    <property type="match status" value="3"/>
</dbReference>
<dbReference type="SUPFAM" id="SSF54928">
    <property type="entry name" value="RNA-binding domain, RBD"/>
    <property type="match status" value="2"/>
</dbReference>
<dbReference type="FunFam" id="3.30.70.330:FF:000322">
    <property type="entry name" value="CUGBP Elav-like family member 2"/>
    <property type="match status" value="1"/>
</dbReference>
<dbReference type="InterPro" id="IPR000504">
    <property type="entry name" value="RRM_dom"/>
</dbReference>
<dbReference type="CDD" id="cd12636">
    <property type="entry name" value="RRM2_Bruno_like"/>
    <property type="match status" value="1"/>
</dbReference>
<dbReference type="AlphaFoldDB" id="A0AAW0UK39"/>
<keyword evidence="3 4" id="KW-0694">RNA-binding</keyword>
<sequence length="673" mass="72396">MVPTFSPSLPILHLPSPLFYPSLILSPAGILFPIHSPALIPIPPPSHLPPILPYFTLPLSSTPLPHLSSPLRRYVEHYWQRDPKLSLCKSPLTSIITYVSLGALVVVVVVVVVLSEAAFGTVKWLTGTLPRHRLTCPAFFRRVMNSVHREPDPDAIKMFVGQIPRSMDENNLRKMFEDFGEVFQINVLRDKVTGQSKGCCFVTFYTRKAALEAQNAMHNIKTLPGMHHPIQMKPADTENRNERKLFIGMLSKRYSEQDVRVMFSSHGTIEECTVLRDNNGQSKGCAFVTFSTRQCAINAIKKMHHSQTMEGCSSPLVVKFADTQKEKDAKRLQQVTQNLWNVASANNLAALGPQYLALLQQQMGSSTNSGATASSLSSQLGNLQQLPSLNNVSVQQLLAASQGNLATQQMFDSPGLSGLSSLSSLNLPTSTNGSQDTSLQGLLASMSSQNTGLGMNVQNLASLAAITGGSTTGLQALTQPGITLPTSPSSPFTLTTDQVLTGLTSTTSGFANNVTAATGLGAAASSNPAGKQVEGPDGANLFIYHLPQEFTDQELAQAFWPFGKVISAKVFIDKQTNLSKCFGFVSYDNALDAQRAIQHMNAILTAAMLCCSAPCPVLPAVRITVSASFSHLRSTSHTHFSSHQHLAGTLGGGGASPHTQLATDPYSALFVVI</sequence>
<name>A0AAW0UK39_SCYPA</name>
<dbReference type="FunFam" id="3.30.70.330:FF:000383">
    <property type="entry name" value="Sex lethal, isoform D"/>
    <property type="match status" value="1"/>
</dbReference>
<feature type="domain" description="RRM" evidence="6">
    <location>
        <begin position="243"/>
        <end position="323"/>
    </location>
</feature>
<keyword evidence="2" id="KW-0677">Repeat</keyword>
<dbReference type="FunFam" id="3.30.70.330:FF:000013">
    <property type="entry name" value="CUGBP Elav-like family member 1 isoform 2"/>
    <property type="match status" value="1"/>
</dbReference>
<dbReference type="CDD" id="cd12631">
    <property type="entry name" value="RRM1_CELF1_2_Bruno"/>
    <property type="match status" value="1"/>
</dbReference>
<evidence type="ECO:0000256" key="5">
    <source>
        <dbReference type="SAM" id="Phobius"/>
    </source>
</evidence>
<evidence type="ECO:0000256" key="2">
    <source>
        <dbReference type="ARBA" id="ARBA00022737"/>
    </source>
</evidence>